<evidence type="ECO:0000256" key="1">
    <source>
        <dbReference type="ARBA" id="ARBA00011955"/>
    </source>
</evidence>
<keyword evidence="14" id="KW-1185">Reference proteome</keyword>
<dbReference type="InterPro" id="IPR006311">
    <property type="entry name" value="TAT_signal"/>
</dbReference>
<dbReference type="PROSITE" id="PS51318">
    <property type="entry name" value="TAT"/>
    <property type="match status" value="1"/>
</dbReference>
<dbReference type="InterPro" id="IPR003374">
    <property type="entry name" value="ApbE-like_sf"/>
</dbReference>
<keyword evidence="6 10" id="KW-0274">FAD</keyword>
<dbReference type="Gene3D" id="3.10.520.10">
    <property type="entry name" value="ApbE-like domains"/>
    <property type="match status" value="1"/>
</dbReference>
<keyword evidence="4 10" id="KW-0808">Transferase</keyword>
<dbReference type="Pfam" id="PF02424">
    <property type="entry name" value="ApbE"/>
    <property type="match status" value="1"/>
</dbReference>
<keyword evidence="13" id="KW-0449">Lipoprotein</keyword>
<dbReference type="STRING" id="53501.SAMN04488043_103348"/>
<evidence type="ECO:0000313" key="13">
    <source>
        <dbReference type="EMBL" id="CUH63044.1"/>
    </source>
</evidence>
<dbReference type="EC" id="2.7.1.180" evidence="1 10"/>
<comment type="catalytic activity">
    <reaction evidence="9 10">
        <text>L-threonyl-[protein] + FAD = FMN-L-threonyl-[protein] + AMP + H(+)</text>
        <dbReference type="Rhea" id="RHEA:36847"/>
        <dbReference type="Rhea" id="RHEA-COMP:11060"/>
        <dbReference type="Rhea" id="RHEA-COMP:11061"/>
        <dbReference type="ChEBI" id="CHEBI:15378"/>
        <dbReference type="ChEBI" id="CHEBI:30013"/>
        <dbReference type="ChEBI" id="CHEBI:57692"/>
        <dbReference type="ChEBI" id="CHEBI:74257"/>
        <dbReference type="ChEBI" id="CHEBI:456215"/>
        <dbReference type="EC" id="2.7.1.180"/>
    </reaction>
</comment>
<evidence type="ECO:0000256" key="3">
    <source>
        <dbReference type="ARBA" id="ARBA00022630"/>
    </source>
</evidence>
<keyword evidence="5 10" id="KW-0479">Metal-binding</keyword>
<evidence type="ECO:0000313" key="14">
    <source>
        <dbReference type="Proteomes" id="UP000051587"/>
    </source>
</evidence>
<feature type="binding site" evidence="11">
    <location>
        <position position="165"/>
    </location>
    <ligand>
        <name>Mg(2+)</name>
        <dbReference type="ChEBI" id="CHEBI:18420"/>
    </ligand>
</feature>
<keyword evidence="12" id="KW-0732">Signal</keyword>
<proteinExistence type="inferred from homology"/>
<evidence type="ECO:0000256" key="5">
    <source>
        <dbReference type="ARBA" id="ARBA00022723"/>
    </source>
</evidence>
<protein>
    <recommendedName>
        <fullName evidence="2 10">FAD:protein FMN transferase</fullName>
        <ecNumber evidence="1 10">2.7.1.180</ecNumber>
    </recommendedName>
    <alternativeName>
        <fullName evidence="8 10">Flavin transferase</fullName>
    </alternativeName>
</protein>
<dbReference type="InterPro" id="IPR024932">
    <property type="entry name" value="ApbE"/>
</dbReference>
<gene>
    <name evidence="13" type="primary">apbE_1</name>
    <name evidence="13" type="ORF">TG4357_00448</name>
</gene>
<evidence type="ECO:0000256" key="8">
    <source>
        <dbReference type="ARBA" id="ARBA00031306"/>
    </source>
</evidence>
<dbReference type="PANTHER" id="PTHR30040">
    <property type="entry name" value="THIAMINE BIOSYNTHESIS LIPOPROTEIN APBE"/>
    <property type="match status" value="1"/>
</dbReference>
<evidence type="ECO:0000256" key="6">
    <source>
        <dbReference type="ARBA" id="ARBA00022827"/>
    </source>
</evidence>
<dbReference type="Proteomes" id="UP000051587">
    <property type="component" value="Unassembled WGS sequence"/>
</dbReference>
<dbReference type="PANTHER" id="PTHR30040:SF2">
    <property type="entry name" value="FAD:PROTEIN FMN TRANSFERASE"/>
    <property type="match status" value="1"/>
</dbReference>
<dbReference type="PIRSF" id="PIRSF006268">
    <property type="entry name" value="ApbE"/>
    <property type="match status" value="1"/>
</dbReference>
<comment type="cofactor">
    <cofactor evidence="11">
        <name>Mg(2+)</name>
        <dbReference type="ChEBI" id="CHEBI:18420"/>
    </cofactor>
    <cofactor evidence="11">
        <name>Mn(2+)</name>
        <dbReference type="ChEBI" id="CHEBI:29035"/>
    </cofactor>
    <text evidence="11">Magnesium. Can also use manganese.</text>
</comment>
<feature type="chain" id="PRO_5039917577" description="FAD:protein FMN transferase" evidence="12">
    <location>
        <begin position="24"/>
        <end position="302"/>
    </location>
</feature>
<dbReference type="OrthoDB" id="9778595at2"/>
<feature type="binding site" evidence="11">
    <location>
        <position position="269"/>
    </location>
    <ligand>
        <name>Mg(2+)</name>
        <dbReference type="ChEBI" id="CHEBI:18420"/>
    </ligand>
</feature>
<organism evidence="13 14">
    <name type="scientific">Thalassovita gelatinovora</name>
    <name type="common">Thalassobius gelatinovorus</name>
    <dbReference type="NCBI Taxonomy" id="53501"/>
    <lineage>
        <taxon>Bacteria</taxon>
        <taxon>Pseudomonadati</taxon>
        <taxon>Pseudomonadota</taxon>
        <taxon>Alphaproteobacteria</taxon>
        <taxon>Rhodobacterales</taxon>
        <taxon>Roseobacteraceae</taxon>
        <taxon>Thalassovita</taxon>
    </lineage>
</organism>
<evidence type="ECO:0000256" key="11">
    <source>
        <dbReference type="PIRSR" id="PIRSR006268-2"/>
    </source>
</evidence>
<feature type="binding site" evidence="11">
    <location>
        <position position="273"/>
    </location>
    <ligand>
        <name>Mg(2+)</name>
        <dbReference type="ChEBI" id="CHEBI:18420"/>
    </ligand>
</feature>
<accession>A0A0P1F5P6</accession>
<keyword evidence="7 10" id="KW-0460">Magnesium</keyword>
<evidence type="ECO:0000256" key="2">
    <source>
        <dbReference type="ARBA" id="ARBA00016337"/>
    </source>
</evidence>
<dbReference type="EMBL" id="CYSA01000005">
    <property type="protein sequence ID" value="CUH63044.1"/>
    <property type="molecule type" value="Genomic_DNA"/>
</dbReference>
<dbReference type="SUPFAM" id="SSF143631">
    <property type="entry name" value="ApbE-like"/>
    <property type="match status" value="1"/>
</dbReference>
<evidence type="ECO:0000256" key="7">
    <source>
        <dbReference type="ARBA" id="ARBA00022842"/>
    </source>
</evidence>
<comment type="similarity">
    <text evidence="10">Belongs to the ApbE family.</text>
</comment>
<evidence type="ECO:0000256" key="12">
    <source>
        <dbReference type="SAM" id="SignalP"/>
    </source>
</evidence>
<name>A0A0P1F5P6_THAGE</name>
<evidence type="ECO:0000256" key="9">
    <source>
        <dbReference type="ARBA" id="ARBA00048540"/>
    </source>
</evidence>
<evidence type="ECO:0000256" key="10">
    <source>
        <dbReference type="PIRNR" id="PIRNR006268"/>
    </source>
</evidence>
<keyword evidence="3 10" id="KW-0285">Flavoprotein</keyword>
<dbReference type="AlphaFoldDB" id="A0A0P1F5P6"/>
<dbReference type="RefSeq" id="WP_058261248.1">
    <property type="nucleotide sequence ID" value="NZ_CP051181.1"/>
</dbReference>
<dbReference type="GO" id="GO:0046872">
    <property type="term" value="F:metal ion binding"/>
    <property type="evidence" value="ECO:0007669"/>
    <property type="project" value="UniProtKB-UniRule"/>
</dbReference>
<dbReference type="GO" id="GO:0016740">
    <property type="term" value="F:transferase activity"/>
    <property type="evidence" value="ECO:0007669"/>
    <property type="project" value="UniProtKB-UniRule"/>
</dbReference>
<evidence type="ECO:0000256" key="4">
    <source>
        <dbReference type="ARBA" id="ARBA00022679"/>
    </source>
</evidence>
<reference evidence="13 14" key="1">
    <citation type="submission" date="2015-09" db="EMBL/GenBank/DDBJ databases">
        <authorList>
            <consortium name="Swine Surveillance"/>
        </authorList>
    </citation>
    <scope>NUCLEOTIDE SEQUENCE [LARGE SCALE GENOMIC DNA]</scope>
    <source>
        <strain evidence="13 14">CECT 4357</strain>
    </source>
</reference>
<sequence>MTNRRRFLAISAAAIALPGALTAKPIYTWKGTALGARATLRLDHPDAKQISARVAAEISRLEDIFSLYRQDSALARLNRSGALQMAPFELLECLSLAGAVHAASGGRFDPTIQTLWASYAEAFATGGRPTASDLHEARGLTGWDNVVFNASAITMRTGMALTLNGIAQGYIADRVAEMLQAEGLTNILIDTGEFRALGSQPDGKAWPVRLAAGGEVPLAARALATSAPLGTTFDDASEVGHILDPRTGEPSRANWREITVSAKSAALADALSTAACLFQTRAEIDACLAHFQDTMLEAVHAM</sequence>
<feature type="signal peptide" evidence="12">
    <location>
        <begin position="1"/>
        <end position="23"/>
    </location>
</feature>